<sequence>MSEIKKCDNCLNTDSKKFRSLKEEKWREAERRGLIKDKWEEGIILCNKCYMNYVKNPLKRTTKRMKISVQEIESIREETQIPVNEDVEAVNEEIGMVDLVGAIKTMARFFYDREHVTNKSPIYSYDELQEEFQTNKGLKNFLDQLYLAARPFECTNQTMDRMKKLIVHICYLLASLNNTKINAFKFDLAYYLDSVGTSNEGLDMMTNLDVAATLRAVDRKKKKISDAHKKYVENGLSKYLDRAFVLNIDDYHNIHVPRQSDSTSTSRPTHMATIVANSCSMATIPSNGVLNPKFLDGDLIIKHLDEWFIISLGIPYHERCQNYRANNLLTPINLFTCHFGKWVEKDERKAFNYYQKLAEMDDSYGIFSVELCYENGVGVEKDEHKAFIYYQKSAEMGDVNRIHNVGYCYLYGVGVEKDEHKAFFYFQKSAEMGGAMGTNIVGYCYQLGIGVEIDSIHILSKAVEMGYALGTNNVGCLLQKWKWC</sequence>
<dbReference type="InterPro" id="IPR052945">
    <property type="entry name" value="Mitotic_Regulator"/>
</dbReference>
<dbReference type="Proteomes" id="UP000266673">
    <property type="component" value="Unassembled WGS sequence"/>
</dbReference>
<dbReference type="PANTHER" id="PTHR43628">
    <property type="entry name" value="ACTIVATOR OF C KINASE PROTEIN 1-RELATED"/>
    <property type="match status" value="1"/>
</dbReference>
<dbReference type="InterPro" id="IPR011990">
    <property type="entry name" value="TPR-like_helical_dom_sf"/>
</dbReference>
<dbReference type="EMBL" id="QKWP01000308">
    <property type="protein sequence ID" value="RIB22464.1"/>
    <property type="molecule type" value="Genomic_DNA"/>
</dbReference>
<keyword evidence="2" id="KW-1185">Reference proteome</keyword>
<evidence type="ECO:0000313" key="2">
    <source>
        <dbReference type="Proteomes" id="UP000266673"/>
    </source>
</evidence>
<reference evidence="1 2" key="1">
    <citation type="submission" date="2018-06" db="EMBL/GenBank/DDBJ databases">
        <title>Comparative genomics reveals the genomic features of Rhizophagus irregularis, R. cerebriforme, R. diaphanum and Gigaspora rosea, and their symbiotic lifestyle signature.</title>
        <authorList>
            <person name="Morin E."/>
            <person name="San Clemente H."/>
            <person name="Chen E.C.H."/>
            <person name="De La Providencia I."/>
            <person name="Hainaut M."/>
            <person name="Kuo A."/>
            <person name="Kohler A."/>
            <person name="Murat C."/>
            <person name="Tang N."/>
            <person name="Roy S."/>
            <person name="Loubradou J."/>
            <person name="Henrissat B."/>
            <person name="Grigoriev I.V."/>
            <person name="Corradi N."/>
            <person name="Roux C."/>
            <person name="Martin F.M."/>
        </authorList>
    </citation>
    <scope>NUCLEOTIDE SEQUENCE [LARGE SCALE GENOMIC DNA]</scope>
    <source>
        <strain evidence="1 2">DAOM 194757</strain>
    </source>
</reference>
<dbReference type="STRING" id="44941.A0A397VJ32"/>
<dbReference type="InterPro" id="IPR006597">
    <property type="entry name" value="Sel1-like"/>
</dbReference>
<proteinExistence type="predicted"/>
<accession>A0A397VJ32</accession>
<dbReference type="SMART" id="SM00671">
    <property type="entry name" value="SEL1"/>
    <property type="match status" value="4"/>
</dbReference>
<evidence type="ECO:0008006" key="3">
    <source>
        <dbReference type="Google" id="ProtNLM"/>
    </source>
</evidence>
<organism evidence="1 2">
    <name type="scientific">Gigaspora rosea</name>
    <dbReference type="NCBI Taxonomy" id="44941"/>
    <lineage>
        <taxon>Eukaryota</taxon>
        <taxon>Fungi</taxon>
        <taxon>Fungi incertae sedis</taxon>
        <taxon>Mucoromycota</taxon>
        <taxon>Glomeromycotina</taxon>
        <taxon>Glomeromycetes</taxon>
        <taxon>Diversisporales</taxon>
        <taxon>Gigasporaceae</taxon>
        <taxon>Gigaspora</taxon>
    </lineage>
</organism>
<comment type="caution">
    <text evidence="1">The sequence shown here is derived from an EMBL/GenBank/DDBJ whole genome shotgun (WGS) entry which is preliminary data.</text>
</comment>
<dbReference type="Gene3D" id="1.25.40.10">
    <property type="entry name" value="Tetratricopeptide repeat domain"/>
    <property type="match status" value="1"/>
</dbReference>
<dbReference type="SUPFAM" id="SSF81901">
    <property type="entry name" value="HCP-like"/>
    <property type="match status" value="1"/>
</dbReference>
<evidence type="ECO:0000313" key="1">
    <source>
        <dbReference type="EMBL" id="RIB22464.1"/>
    </source>
</evidence>
<dbReference type="AlphaFoldDB" id="A0A397VJ32"/>
<protein>
    <recommendedName>
        <fullName evidence="3">HCP-like protein</fullName>
    </recommendedName>
</protein>
<dbReference type="PANTHER" id="PTHR43628:SF1">
    <property type="entry name" value="CHITIN SYNTHASE REGULATORY FACTOR 2-RELATED"/>
    <property type="match status" value="1"/>
</dbReference>
<gene>
    <name evidence="1" type="ORF">C2G38_2173942</name>
</gene>
<dbReference type="Pfam" id="PF08238">
    <property type="entry name" value="Sel1"/>
    <property type="match status" value="4"/>
</dbReference>
<name>A0A397VJ32_9GLOM</name>